<dbReference type="Proteomes" id="UP000261284">
    <property type="component" value="Unassembled WGS sequence"/>
</dbReference>
<gene>
    <name evidence="9" type="ORF">DXN05_01540</name>
</gene>
<dbReference type="RefSeq" id="WP_116845445.1">
    <property type="nucleotide sequence ID" value="NZ_QTJU01000001.1"/>
</dbReference>
<comment type="caution">
    <text evidence="9">The sequence shown here is derived from an EMBL/GenBank/DDBJ whole genome shotgun (WGS) entry which is preliminary data.</text>
</comment>
<keyword evidence="10" id="KW-1185">Reference proteome</keyword>
<evidence type="ECO:0000313" key="10">
    <source>
        <dbReference type="Proteomes" id="UP000261284"/>
    </source>
</evidence>
<evidence type="ECO:0000313" key="9">
    <source>
        <dbReference type="EMBL" id="RFM29690.1"/>
    </source>
</evidence>
<comment type="similarity">
    <text evidence="2">Belongs to the UPF0126 family.</text>
</comment>
<evidence type="ECO:0000256" key="2">
    <source>
        <dbReference type="ARBA" id="ARBA00008193"/>
    </source>
</evidence>
<sequence length="200" mass="21857">MKLVDLIIYTGIFFFAVTGALKARTHRMDIFGGCVMGFVTAYGGGTVRDLLIGIRPINWINDYFAFSLVTGAVIITFLFKPNFNKFQRIVFYTDAIGLGMFTAAGIERSLAHGINDLYAVLMGVITATFGGFVADIISNNVPALLRRGELYATASAIGGGVYIALQHYKIGDEADLFICVVVVVLIRVISMRKRITLPEL</sequence>
<evidence type="ECO:0000256" key="5">
    <source>
        <dbReference type="ARBA" id="ARBA00022989"/>
    </source>
</evidence>
<keyword evidence="3" id="KW-1003">Cell membrane</keyword>
<evidence type="ECO:0000256" key="3">
    <source>
        <dbReference type="ARBA" id="ARBA00022475"/>
    </source>
</evidence>
<evidence type="ECO:0000256" key="6">
    <source>
        <dbReference type="ARBA" id="ARBA00023136"/>
    </source>
</evidence>
<feature type="transmembrane region" description="Helical" evidence="7">
    <location>
        <begin position="63"/>
        <end position="79"/>
    </location>
</feature>
<keyword evidence="4 7" id="KW-0812">Transmembrane</keyword>
<feature type="transmembrane region" description="Helical" evidence="7">
    <location>
        <begin position="6"/>
        <end position="23"/>
    </location>
</feature>
<proteinExistence type="inferred from homology"/>
<comment type="subcellular location">
    <subcellularLocation>
        <location evidence="1">Cell membrane</location>
        <topology evidence="1">Multi-pass membrane protein</topology>
    </subcellularLocation>
</comment>
<name>A0A3E1NP44_9BACT</name>
<organism evidence="9 10">
    <name type="scientific">Deminuibacter soli</name>
    <dbReference type="NCBI Taxonomy" id="2291815"/>
    <lineage>
        <taxon>Bacteria</taxon>
        <taxon>Pseudomonadati</taxon>
        <taxon>Bacteroidota</taxon>
        <taxon>Chitinophagia</taxon>
        <taxon>Chitinophagales</taxon>
        <taxon>Chitinophagaceae</taxon>
        <taxon>Deminuibacter</taxon>
    </lineage>
</organism>
<protein>
    <submittedName>
        <fullName evidence="9">Trimeric intracellular cation channel family protein</fullName>
    </submittedName>
</protein>
<reference evidence="9 10" key="1">
    <citation type="submission" date="2018-08" db="EMBL/GenBank/DDBJ databases">
        <title>Chitinophagaceae sp. K23C18032701, a novel bacterium isolated from forest soil.</title>
        <authorList>
            <person name="Wang C."/>
        </authorList>
    </citation>
    <scope>NUCLEOTIDE SEQUENCE [LARGE SCALE GENOMIC DNA]</scope>
    <source>
        <strain evidence="9 10">K23C18032701</strain>
    </source>
</reference>
<evidence type="ECO:0000256" key="4">
    <source>
        <dbReference type="ARBA" id="ARBA00022692"/>
    </source>
</evidence>
<dbReference type="PANTHER" id="PTHR30506:SF3">
    <property type="entry name" value="UPF0126 INNER MEMBRANE PROTEIN YADS-RELATED"/>
    <property type="match status" value="1"/>
</dbReference>
<dbReference type="AlphaFoldDB" id="A0A3E1NP44"/>
<feature type="transmembrane region" description="Helical" evidence="7">
    <location>
        <begin position="117"/>
        <end position="138"/>
    </location>
</feature>
<feature type="domain" description="Glycine transporter" evidence="8">
    <location>
        <begin position="92"/>
        <end position="166"/>
    </location>
</feature>
<dbReference type="OrthoDB" id="9791874at2"/>
<feature type="transmembrane region" description="Helical" evidence="7">
    <location>
        <begin position="174"/>
        <end position="190"/>
    </location>
</feature>
<dbReference type="InterPro" id="IPR005115">
    <property type="entry name" value="Gly_transporter"/>
</dbReference>
<feature type="domain" description="Glycine transporter" evidence="8">
    <location>
        <begin position="9"/>
        <end position="79"/>
    </location>
</feature>
<dbReference type="Pfam" id="PF03458">
    <property type="entry name" value="Gly_transporter"/>
    <property type="match status" value="2"/>
</dbReference>
<dbReference type="GO" id="GO:0005886">
    <property type="term" value="C:plasma membrane"/>
    <property type="evidence" value="ECO:0007669"/>
    <property type="project" value="UniProtKB-SubCell"/>
</dbReference>
<evidence type="ECO:0000256" key="1">
    <source>
        <dbReference type="ARBA" id="ARBA00004651"/>
    </source>
</evidence>
<keyword evidence="5 7" id="KW-1133">Transmembrane helix</keyword>
<accession>A0A3E1NP44</accession>
<evidence type="ECO:0000259" key="8">
    <source>
        <dbReference type="Pfam" id="PF03458"/>
    </source>
</evidence>
<feature type="transmembrane region" description="Helical" evidence="7">
    <location>
        <begin position="30"/>
        <end position="51"/>
    </location>
</feature>
<dbReference type="PANTHER" id="PTHR30506">
    <property type="entry name" value="INNER MEMBRANE PROTEIN"/>
    <property type="match status" value="1"/>
</dbReference>
<evidence type="ECO:0000256" key="7">
    <source>
        <dbReference type="SAM" id="Phobius"/>
    </source>
</evidence>
<keyword evidence="6 7" id="KW-0472">Membrane</keyword>
<dbReference type="EMBL" id="QTJU01000001">
    <property type="protein sequence ID" value="RFM29690.1"/>
    <property type="molecule type" value="Genomic_DNA"/>
</dbReference>